<dbReference type="InterPro" id="IPR002771">
    <property type="entry name" value="Multi_antbiot-R_MarC"/>
</dbReference>
<evidence type="ECO:0000256" key="5">
    <source>
        <dbReference type="ARBA" id="ARBA00022989"/>
    </source>
</evidence>
<evidence type="ECO:0000256" key="7">
    <source>
        <dbReference type="RuleBase" id="RU362048"/>
    </source>
</evidence>
<evidence type="ECO:0000256" key="2">
    <source>
        <dbReference type="ARBA" id="ARBA00009784"/>
    </source>
</evidence>
<evidence type="ECO:0000256" key="3">
    <source>
        <dbReference type="ARBA" id="ARBA00022475"/>
    </source>
</evidence>
<dbReference type="AlphaFoldDB" id="A0A327L3T3"/>
<comment type="subcellular location">
    <subcellularLocation>
        <location evidence="1 7">Cell membrane</location>
        <topology evidence="1 7">Multi-pass membrane protein</topology>
    </subcellularLocation>
</comment>
<dbReference type="OrthoDB" id="21094at2"/>
<dbReference type="Pfam" id="PF01914">
    <property type="entry name" value="MarC"/>
    <property type="match status" value="1"/>
</dbReference>
<sequence length="214" mass="22596">MLEFVITAFVTFFVVIDPLGILPIFMALTGKKSVGIRKQIAVRAIILASVILIAFAFAGDTVFRFLGISLPAFRIAGGLLLLLLSIDMILVRPSGLRTATKAEEDEAEESADIAVFPLAVPLIAGPGAMTSVLLIMGKAGSDFLIQLIAMSVLISVLLLCLLVFIFASRLMTVLGLTGVNVIGRVFGIVLAGLAIQYMLDGLAAYIAILKPFGA</sequence>
<dbReference type="RefSeq" id="WP_111355024.1">
    <property type="nucleotide sequence ID" value="NZ_NHSK01000156.1"/>
</dbReference>
<feature type="transmembrane region" description="Helical" evidence="7">
    <location>
        <begin position="71"/>
        <end position="92"/>
    </location>
</feature>
<comment type="caution">
    <text evidence="8">The sequence shown here is derived from an EMBL/GenBank/DDBJ whole genome shotgun (WGS) entry which is preliminary data.</text>
</comment>
<accession>A0A327L3T3</accession>
<feature type="transmembrane region" description="Helical" evidence="7">
    <location>
        <begin position="6"/>
        <end position="28"/>
    </location>
</feature>
<name>A0A327L3T3_9BRAD</name>
<dbReference type="EMBL" id="NPEU01000001">
    <property type="protein sequence ID" value="RAI42358.1"/>
    <property type="molecule type" value="Genomic_DNA"/>
</dbReference>
<keyword evidence="5 7" id="KW-1133">Transmembrane helix</keyword>
<dbReference type="GO" id="GO:0005886">
    <property type="term" value="C:plasma membrane"/>
    <property type="evidence" value="ECO:0007669"/>
    <property type="project" value="UniProtKB-SubCell"/>
</dbReference>
<gene>
    <name evidence="8" type="ORF">CH338_00190</name>
</gene>
<evidence type="ECO:0000256" key="4">
    <source>
        <dbReference type="ARBA" id="ARBA00022692"/>
    </source>
</evidence>
<keyword evidence="3" id="KW-1003">Cell membrane</keyword>
<keyword evidence="9" id="KW-1185">Reference proteome</keyword>
<evidence type="ECO:0000313" key="8">
    <source>
        <dbReference type="EMBL" id="RAI42358.1"/>
    </source>
</evidence>
<organism evidence="8 9">
    <name type="scientific">Rhodoplanes elegans</name>
    <dbReference type="NCBI Taxonomy" id="29408"/>
    <lineage>
        <taxon>Bacteria</taxon>
        <taxon>Pseudomonadati</taxon>
        <taxon>Pseudomonadota</taxon>
        <taxon>Alphaproteobacteria</taxon>
        <taxon>Hyphomicrobiales</taxon>
        <taxon>Nitrobacteraceae</taxon>
        <taxon>Rhodoplanes</taxon>
    </lineage>
</organism>
<evidence type="ECO:0000256" key="1">
    <source>
        <dbReference type="ARBA" id="ARBA00004651"/>
    </source>
</evidence>
<reference evidence="8 9" key="1">
    <citation type="submission" date="2017-07" db="EMBL/GenBank/DDBJ databases">
        <title>Draft Genome Sequences of Select Purple Nonsulfur Bacteria.</title>
        <authorList>
            <person name="Lasarre B."/>
            <person name="Mckinlay J.B."/>
        </authorList>
    </citation>
    <scope>NUCLEOTIDE SEQUENCE [LARGE SCALE GENOMIC DNA]</scope>
    <source>
        <strain evidence="8 9">DSM 11907</strain>
    </source>
</reference>
<dbReference type="PANTHER" id="PTHR33508">
    <property type="entry name" value="UPF0056 MEMBRANE PROTEIN YHCE"/>
    <property type="match status" value="1"/>
</dbReference>
<dbReference type="Proteomes" id="UP000248863">
    <property type="component" value="Unassembled WGS sequence"/>
</dbReference>
<protein>
    <recommendedName>
        <fullName evidence="7">UPF0056 membrane protein</fullName>
    </recommendedName>
</protein>
<feature type="transmembrane region" description="Helical" evidence="7">
    <location>
        <begin position="113"/>
        <end position="137"/>
    </location>
</feature>
<feature type="transmembrane region" description="Helical" evidence="7">
    <location>
        <begin position="173"/>
        <end position="195"/>
    </location>
</feature>
<evidence type="ECO:0000256" key="6">
    <source>
        <dbReference type="ARBA" id="ARBA00023136"/>
    </source>
</evidence>
<evidence type="ECO:0000313" key="9">
    <source>
        <dbReference type="Proteomes" id="UP000248863"/>
    </source>
</evidence>
<keyword evidence="4 7" id="KW-0812">Transmembrane</keyword>
<feature type="transmembrane region" description="Helical" evidence="7">
    <location>
        <begin position="40"/>
        <end position="59"/>
    </location>
</feature>
<proteinExistence type="inferred from homology"/>
<dbReference type="NCBIfam" id="TIGR00427">
    <property type="entry name" value="NAAT family transporter"/>
    <property type="match status" value="1"/>
</dbReference>
<dbReference type="PANTHER" id="PTHR33508:SF1">
    <property type="entry name" value="UPF0056 MEMBRANE PROTEIN YHCE"/>
    <property type="match status" value="1"/>
</dbReference>
<keyword evidence="6 7" id="KW-0472">Membrane</keyword>
<comment type="similarity">
    <text evidence="2 7">Belongs to the UPF0056 (MarC) family.</text>
</comment>
<feature type="transmembrane region" description="Helical" evidence="7">
    <location>
        <begin position="143"/>
        <end position="166"/>
    </location>
</feature>